<name>A0A4Q0YR01_9GAMM</name>
<sequence length="163" mass="18882">MNKMSRRTWNNVLIIGIVCFIGLMFLPEYFRAKLADAEREKAQPGVISLLPDAVRVKALQFNGFRLYDDGKWQSDRPLSVSADELANRWITLSGTVINEGMLKQMKPGLTNPETLNVIIGEQQQAYRLTFYRLDKFWLLQNWEDRWLAVSVDQNYLLPDITAQ</sequence>
<keyword evidence="1" id="KW-1133">Transmembrane helix</keyword>
<dbReference type="RefSeq" id="WP_129122111.1">
    <property type="nucleotide sequence ID" value="NZ_PEIB01000009.1"/>
</dbReference>
<dbReference type="Proteomes" id="UP000290287">
    <property type="component" value="Unassembled WGS sequence"/>
</dbReference>
<keyword evidence="3" id="KW-1185">Reference proteome</keyword>
<comment type="caution">
    <text evidence="2">The sequence shown here is derived from an EMBL/GenBank/DDBJ whole genome shotgun (WGS) entry which is preliminary data.</text>
</comment>
<accession>A0A4Q0YR01</accession>
<evidence type="ECO:0000313" key="2">
    <source>
        <dbReference type="EMBL" id="RXJ73506.1"/>
    </source>
</evidence>
<gene>
    <name evidence="2" type="ORF">CS022_09760</name>
</gene>
<keyword evidence="1" id="KW-0472">Membrane</keyword>
<organism evidence="2 3">
    <name type="scientific">Veronia nyctiphanis</name>
    <dbReference type="NCBI Taxonomy" id="1278244"/>
    <lineage>
        <taxon>Bacteria</taxon>
        <taxon>Pseudomonadati</taxon>
        <taxon>Pseudomonadota</taxon>
        <taxon>Gammaproteobacteria</taxon>
        <taxon>Vibrionales</taxon>
        <taxon>Vibrionaceae</taxon>
        <taxon>Veronia</taxon>
    </lineage>
</organism>
<reference evidence="2 3" key="1">
    <citation type="submission" date="2017-10" db="EMBL/GenBank/DDBJ databases">
        <title>Nyctiphanis sp. nov., isolated from the stomach of the euphausiid Nyctiphanes simplex (Hansen, 1911) in the Gulf of California.</title>
        <authorList>
            <person name="Gomez-Gil B."/>
            <person name="Aguilar-Mendez M."/>
            <person name="Lopez-Cortes A."/>
            <person name="Gomez-Gutierrez J."/>
            <person name="Roque A."/>
            <person name="Lang E."/>
            <person name="Gonzalez-Castillo A."/>
        </authorList>
    </citation>
    <scope>NUCLEOTIDE SEQUENCE [LARGE SCALE GENOMIC DNA]</scope>
    <source>
        <strain evidence="2 3">CAIM 600</strain>
    </source>
</reference>
<proteinExistence type="predicted"/>
<dbReference type="AlphaFoldDB" id="A0A4Q0YR01"/>
<dbReference type="EMBL" id="PEIB01000009">
    <property type="protein sequence ID" value="RXJ73506.1"/>
    <property type="molecule type" value="Genomic_DNA"/>
</dbReference>
<feature type="transmembrane region" description="Helical" evidence="1">
    <location>
        <begin position="12"/>
        <end position="30"/>
    </location>
</feature>
<evidence type="ECO:0000313" key="3">
    <source>
        <dbReference type="Proteomes" id="UP000290287"/>
    </source>
</evidence>
<dbReference type="OrthoDB" id="5829309at2"/>
<protein>
    <submittedName>
        <fullName evidence="2">Uncharacterized protein</fullName>
    </submittedName>
</protein>
<evidence type="ECO:0000256" key="1">
    <source>
        <dbReference type="SAM" id="Phobius"/>
    </source>
</evidence>
<keyword evidence="1" id="KW-0812">Transmembrane</keyword>